<organism evidence="2 3">
    <name type="scientific">Monilinia fructigena</name>
    <dbReference type="NCBI Taxonomy" id="38457"/>
    <lineage>
        <taxon>Eukaryota</taxon>
        <taxon>Fungi</taxon>
        <taxon>Dikarya</taxon>
        <taxon>Ascomycota</taxon>
        <taxon>Pezizomycotina</taxon>
        <taxon>Leotiomycetes</taxon>
        <taxon>Helotiales</taxon>
        <taxon>Sclerotiniaceae</taxon>
        <taxon>Monilinia</taxon>
    </lineage>
</organism>
<dbReference type="Proteomes" id="UP000249056">
    <property type="component" value="Unassembled WGS sequence"/>
</dbReference>
<comment type="caution">
    <text evidence="2">The sequence shown here is derived from an EMBL/GenBank/DDBJ whole genome shotgun (WGS) entry which is preliminary data.</text>
</comment>
<dbReference type="AlphaFoldDB" id="A0A395J2X2"/>
<dbReference type="EMBL" id="QKRW01000005">
    <property type="protein sequence ID" value="RAL66867.1"/>
    <property type="molecule type" value="Genomic_DNA"/>
</dbReference>
<evidence type="ECO:0000256" key="1">
    <source>
        <dbReference type="SAM" id="MobiDB-lite"/>
    </source>
</evidence>
<feature type="region of interest" description="Disordered" evidence="1">
    <location>
        <begin position="1"/>
        <end position="47"/>
    </location>
</feature>
<sequence length="119" mass="12262">MNLDPNLFPNQQSPVQGYISAPGQNQNPEMYQHDDPSNGAGGNNNAYNFDFQNTPGLGFLNYAGAGYGGVGGAGEDDWDLSGFDMGFGENLGDVTTVGGVGAGGGPAGINLLDEYFFGT</sequence>
<reference evidence="2 3" key="1">
    <citation type="submission" date="2018-06" db="EMBL/GenBank/DDBJ databases">
        <title>Genome Sequence of the Brown Rot Fungal Pathogen Monilinia fructigena.</title>
        <authorList>
            <person name="Landi L."/>
            <person name="De Miccolis Angelini R.M."/>
            <person name="Pollastro S."/>
            <person name="Abate D."/>
            <person name="Faretra F."/>
            <person name="Romanazzi G."/>
        </authorList>
    </citation>
    <scope>NUCLEOTIDE SEQUENCE [LARGE SCALE GENOMIC DNA]</scope>
    <source>
        <strain evidence="2 3">Mfrg269</strain>
    </source>
</reference>
<protein>
    <submittedName>
        <fullName evidence="2">Uncharacterized protein</fullName>
    </submittedName>
</protein>
<name>A0A395J2X2_9HELO</name>
<accession>A0A395J2X2</accession>
<gene>
    <name evidence="2" type="ORF">DID88_007649</name>
</gene>
<evidence type="ECO:0000313" key="3">
    <source>
        <dbReference type="Proteomes" id="UP000249056"/>
    </source>
</evidence>
<evidence type="ECO:0000313" key="2">
    <source>
        <dbReference type="EMBL" id="RAL66867.1"/>
    </source>
</evidence>
<proteinExistence type="predicted"/>
<keyword evidence="3" id="KW-1185">Reference proteome</keyword>